<comment type="caution">
    <text evidence="2">The sequence shown here is derived from an EMBL/GenBank/DDBJ whole genome shotgun (WGS) entry which is preliminary data.</text>
</comment>
<accession>A0ABV6A4F0</accession>
<proteinExistence type="predicted"/>
<name>A0ABV6A4F0_9PSEU</name>
<feature type="compositionally biased region" description="Basic and acidic residues" evidence="1">
    <location>
        <begin position="1"/>
        <end position="12"/>
    </location>
</feature>
<organism evidence="2 3">
    <name type="scientific">Allokutzneria oryzae</name>
    <dbReference type="NCBI Taxonomy" id="1378989"/>
    <lineage>
        <taxon>Bacteria</taxon>
        <taxon>Bacillati</taxon>
        <taxon>Actinomycetota</taxon>
        <taxon>Actinomycetes</taxon>
        <taxon>Pseudonocardiales</taxon>
        <taxon>Pseudonocardiaceae</taxon>
        <taxon>Allokutzneria</taxon>
    </lineage>
</organism>
<dbReference type="Proteomes" id="UP001589693">
    <property type="component" value="Unassembled WGS sequence"/>
</dbReference>
<dbReference type="EMBL" id="JBHLZU010000026">
    <property type="protein sequence ID" value="MFB9908033.1"/>
    <property type="molecule type" value="Genomic_DNA"/>
</dbReference>
<protein>
    <submittedName>
        <fullName evidence="2">Uncharacterized protein</fullName>
    </submittedName>
</protein>
<evidence type="ECO:0000313" key="3">
    <source>
        <dbReference type="Proteomes" id="UP001589693"/>
    </source>
</evidence>
<dbReference type="RefSeq" id="WP_377859231.1">
    <property type="nucleotide sequence ID" value="NZ_JBHLZU010000026.1"/>
</dbReference>
<evidence type="ECO:0000256" key="1">
    <source>
        <dbReference type="SAM" id="MobiDB-lite"/>
    </source>
</evidence>
<sequence length="45" mass="4511">MGDHGRGRRAGDLAHATTTFGTASAAISATPMSTPPTPSDLSNAR</sequence>
<reference evidence="2 3" key="1">
    <citation type="submission" date="2024-09" db="EMBL/GenBank/DDBJ databases">
        <authorList>
            <person name="Sun Q."/>
            <person name="Mori K."/>
        </authorList>
    </citation>
    <scope>NUCLEOTIDE SEQUENCE [LARGE SCALE GENOMIC DNA]</scope>
    <source>
        <strain evidence="2 3">TBRC 7907</strain>
    </source>
</reference>
<feature type="compositionally biased region" description="Low complexity" evidence="1">
    <location>
        <begin position="22"/>
        <end position="32"/>
    </location>
</feature>
<feature type="region of interest" description="Disordered" evidence="1">
    <location>
        <begin position="1"/>
        <end position="45"/>
    </location>
</feature>
<keyword evidence="3" id="KW-1185">Reference proteome</keyword>
<evidence type="ECO:0000313" key="2">
    <source>
        <dbReference type="EMBL" id="MFB9908033.1"/>
    </source>
</evidence>
<gene>
    <name evidence="2" type="ORF">ACFFQA_29220</name>
</gene>